<accession>A0A1J4KCQ4</accession>
<dbReference type="CDD" id="cd04047">
    <property type="entry name" value="C2B_Copine"/>
    <property type="match status" value="1"/>
</dbReference>
<feature type="domain" description="C2" evidence="4">
    <location>
        <begin position="41"/>
        <end position="167"/>
    </location>
</feature>
<dbReference type="Pfam" id="PF00168">
    <property type="entry name" value="C2"/>
    <property type="match status" value="2"/>
</dbReference>
<protein>
    <submittedName>
        <fullName evidence="5">Copine family protein</fullName>
    </submittedName>
</protein>
<evidence type="ECO:0000313" key="5">
    <source>
        <dbReference type="EMBL" id="OHT07237.1"/>
    </source>
</evidence>
<evidence type="ECO:0000259" key="4">
    <source>
        <dbReference type="PROSITE" id="PS50004"/>
    </source>
</evidence>
<dbReference type="SMART" id="SM00239">
    <property type="entry name" value="C2"/>
    <property type="match status" value="2"/>
</dbReference>
<dbReference type="InterPro" id="IPR035892">
    <property type="entry name" value="C2_domain_sf"/>
</dbReference>
<dbReference type="PANTHER" id="PTHR10857">
    <property type="entry name" value="COPINE"/>
    <property type="match status" value="1"/>
</dbReference>
<gene>
    <name evidence="5" type="ORF">TRFO_01415</name>
</gene>
<dbReference type="GeneID" id="94824792"/>
<organism evidence="5 6">
    <name type="scientific">Tritrichomonas foetus</name>
    <dbReference type="NCBI Taxonomy" id="1144522"/>
    <lineage>
        <taxon>Eukaryota</taxon>
        <taxon>Metamonada</taxon>
        <taxon>Parabasalia</taxon>
        <taxon>Tritrichomonadida</taxon>
        <taxon>Tritrichomonadidae</taxon>
        <taxon>Tritrichomonas</taxon>
    </lineage>
</organism>
<name>A0A1J4KCQ4_9EUKA</name>
<dbReference type="InterPro" id="IPR036465">
    <property type="entry name" value="vWFA_dom_sf"/>
</dbReference>
<dbReference type="VEuPathDB" id="TrichDB:TRFO_01415"/>
<dbReference type="InterPro" id="IPR045052">
    <property type="entry name" value="Copine"/>
</dbReference>
<dbReference type="GO" id="GO:0071277">
    <property type="term" value="P:cellular response to calcium ion"/>
    <property type="evidence" value="ECO:0007669"/>
    <property type="project" value="TreeGrafter"/>
</dbReference>
<dbReference type="CDD" id="cd04048">
    <property type="entry name" value="C2A_Copine"/>
    <property type="match status" value="1"/>
</dbReference>
<dbReference type="InterPro" id="IPR010734">
    <property type="entry name" value="Copine_C"/>
</dbReference>
<dbReference type="RefSeq" id="XP_068360373.1">
    <property type="nucleotide sequence ID" value="XM_068490088.1"/>
</dbReference>
<dbReference type="Gene3D" id="2.60.40.150">
    <property type="entry name" value="C2 domain"/>
    <property type="match status" value="2"/>
</dbReference>
<keyword evidence="3" id="KW-1133">Transmembrane helix</keyword>
<dbReference type="Proteomes" id="UP000179807">
    <property type="component" value="Unassembled WGS sequence"/>
</dbReference>
<proteinExistence type="inferred from homology"/>
<dbReference type="GO" id="GO:0005886">
    <property type="term" value="C:plasma membrane"/>
    <property type="evidence" value="ECO:0007669"/>
    <property type="project" value="TreeGrafter"/>
</dbReference>
<evidence type="ECO:0000256" key="3">
    <source>
        <dbReference type="SAM" id="Phobius"/>
    </source>
</evidence>
<dbReference type="SMART" id="SM00327">
    <property type="entry name" value="VWA"/>
    <property type="match status" value="1"/>
</dbReference>
<dbReference type="SUPFAM" id="SSF49562">
    <property type="entry name" value="C2 domain (Calcium/lipid-binding domain, CaLB)"/>
    <property type="match status" value="2"/>
</dbReference>
<dbReference type="PANTHER" id="PTHR10857:SF106">
    <property type="entry name" value="C2 DOMAIN-CONTAINING PROTEIN"/>
    <property type="match status" value="1"/>
</dbReference>
<keyword evidence="6" id="KW-1185">Reference proteome</keyword>
<reference evidence="5" key="1">
    <citation type="submission" date="2016-10" db="EMBL/GenBank/DDBJ databases">
        <authorList>
            <person name="Benchimol M."/>
            <person name="Almeida L.G."/>
            <person name="Vasconcelos A.T."/>
            <person name="Perreira-Neves A."/>
            <person name="Rosa I.A."/>
            <person name="Tasca T."/>
            <person name="Bogo M.R."/>
            <person name="de Souza W."/>
        </authorList>
    </citation>
    <scope>NUCLEOTIDE SEQUENCE [LARGE SCALE GENOMIC DNA]</scope>
    <source>
        <strain evidence="5">K</strain>
    </source>
</reference>
<dbReference type="EMBL" id="MLAK01000704">
    <property type="protein sequence ID" value="OHT07237.1"/>
    <property type="molecule type" value="Genomic_DNA"/>
</dbReference>
<comment type="similarity">
    <text evidence="1">Belongs to the copine family.</text>
</comment>
<sequence>MTNFLIITNTFSILPNFFLTFYFVMSNIAYGQWHSEQARINKGTEAVNNTGLLDTPTNSPIINIHVSCKNLKKLDVGSESDPLVVLFVPVNGQYVEVARTEVVWNDSNPTFVKFFQALYIFETNQPLRFNIYDCDSEQAPLEKHDFIGTVDTDVQRLVFNQSRSVEFPITHSSGQSRGVLSLTIEQAQAGADVMKGQFGVQKLKKVKTFGKNCPYIQISKPSESGKNLPIFRSEVVEKAFTCRFKPFEIPVQTLCNGDMQMPLLITVMDYSKKKADKEIGSFTKNAMDLLESINQPIELLGKNKKKVGTVTFYSLNVEKKPTFYDYLQSGLQLNLITAIDFTASNGDPSIPSSLHYLCEDHLNQYETCIWEVGNVVCPYDTDQQFPVYGFGGRVNETVSHCFPLTFNPENPNVSGLQEIVRVYKQSLNTVRLSGPTLFEPIIKAATAVAQQSFQTSHTYTILMILTDGVINDMSETINAIVAASDAPLSIIVVGVGHADFTAMNMLDSDTEPLISSRGLRAKRDIVQFVPFSKFEDRKGYGLSAEVLAEIPNQVSQYCTSHGFFPQ</sequence>
<keyword evidence="3" id="KW-0472">Membrane</keyword>
<dbReference type="InterPro" id="IPR002035">
    <property type="entry name" value="VWF_A"/>
</dbReference>
<dbReference type="AlphaFoldDB" id="A0A1J4KCQ4"/>
<dbReference type="SUPFAM" id="SSF53300">
    <property type="entry name" value="vWA-like"/>
    <property type="match status" value="1"/>
</dbReference>
<evidence type="ECO:0000256" key="1">
    <source>
        <dbReference type="ARBA" id="ARBA00009048"/>
    </source>
</evidence>
<dbReference type="PROSITE" id="PS50004">
    <property type="entry name" value="C2"/>
    <property type="match status" value="1"/>
</dbReference>
<evidence type="ECO:0000256" key="2">
    <source>
        <dbReference type="ARBA" id="ARBA00022737"/>
    </source>
</evidence>
<dbReference type="InterPro" id="IPR000008">
    <property type="entry name" value="C2_dom"/>
</dbReference>
<feature type="transmembrane region" description="Helical" evidence="3">
    <location>
        <begin position="6"/>
        <end position="25"/>
    </location>
</feature>
<evidence type="ECO:0000313" key="6">
    <source>
        <dbReference type="Proteomes" id="UP000179807"/>
    </source>
</evidence>
<dbReference type="GO" id="GO:0005544">
    <property type="term" value="F:calcium-dependent phospholipid binding"/>
    <property type="evidence" value="ECO:0007669"/>
    <property type="project" value="InterPro"/>
</dbReference>
<dbReference type="InterPro" id="IPR037768">
    <property type="entry name" value="C2B_Copine"/>
</dbReference>
<keyword evidence="2" id="KW-0677">Repeat</keyword>
<dbReference type="OrthoDB" id="5855668at2759"/>
<keyword evidence="3" id="KW-0812">Transmembrane</keyword>
<comment type="caution">
    <text evidence="5">The sequence shown here is derived from an EMBL/GenBank/DDBJ whole genome shotgun (WGS) entry which is preliminary data.</text>
</comment>
<dbReference type="Pfam" id="PF07002">
    <property type="entry name" value="Copine"/>
    <property type="match status" value="1"/>
</dbReference>
<dbReference type="Gene3D" id="3.40.50.410">
    <property type="entry name" value="von Willebrand factor, type A domain"/>
    <property type="match status" value="1"/>
</dbReference>